<gene>
    <name evidence="1" type="ORF">BSAL_69280</name>
</gene>
<sequence length="2685" mass="292013">MRLLLGAEPLLTRDAELRTALLLSVAQPPPVECVQLAQHEVQAATSGLELVVAQRTQGTSADDVLVATKASHRESQLEAATLLKMFANCEHYKLTSADVISAVGSAVSVELLDGLTIQMAEHLHDYCSTTTISQQSGPLPLEVQTAARWLLHTRLPLRVLHPNPVVNTRLRRRMQWFVKHSLTKPSQGSKEDVVMMTFPSADLVFQVALFNTSVAAFVLPPEDHQLLRLSPPPVSTTSTQNKSSANAAADVAARSAAATVANLTSSAHAKDIVSSLYQGLRDALVSFDGGAKVDDSALASRDSLPKRHFVCLWFQHCIRLLIEDAEHRSAHGLPALFKACCADDRFDTDQRREEGIVVVREWMTSISYLSEMLSGFDTPQPPTTAQKNVAASPSHNATTWSHITVTVLVTLCLEAAEIPSVEHEMSALIFNTTNDARSSLANACSPANAHLIQQAVSSTSPIPSTNSQVLSHKLSLCLSKVRRWCSDTFCEASNAIAKEQSTMKGSFLTVKASMESKLNEIQRINQTATTPHQIIISVVHDALDIVQSVITSLHPVIRFSEASLVYKLWSATVALAAEISSDSSFASRRPPEQVMAAVRRIVEHSLLTPTPPLVARGATVAKLLQLASLHDRLTLRAIPAVTTVATLRAVCRFTELLVERHDCHSMEAQSIVQFMLGAFQLYRDVVSSGTVGWSTARARNVDGAYTALLDVLVTLARVPSLGNLGSSMTLRIVQEAFGFQVPQLLFCIQNCFDRSHPALPTSKDIAQEWGVNGWGETSTLQGSASKSDMRPTLVTAAAFLYFFSGRWRPASSEAPHQLQNLNTPCAIFEKCVDEYARLVKQEVGRTRGVPEKKRHLLPPDGFANRLREALLSPASDTNATPIPVLRNPLQLPSDASITKAIRMLTAAGQYAAVTQIFLATHPFTFLTSSLLLDVLQCASCLLTQQPSTTAEVRGYAFLSLWLLNTTYQSLELPPAAALWLIAAEAHIEIAWRDSITSCIAAATEKISLGSKHISRRVALHLCTSIWCRILNHFASLPPLVALNVLGALSLEKRRRLLMRIHTDLDDRSEEGVRADEQRLQLSRLVTISMGAAAVDNEISSLTTIAQTWTWRRAAGLLTSVSRRVVDTSATTTPSSTGQQLIQLVIRATVRSSDASNERGTPAKALWSHGKHQLTAWILSHIMKMNNFSDASKGELVDIEATKSHIHGALLWLQFLRRSLMRDQWSLTLQLGAGACRVYTALEQQLTSAGGAAATTTSLMPPEERHRLAQVAHKAAYTALEYLLERCDLASRSPIPATMLSKFLRVTIGHPPTSLQGPSDETRAKAALRLLARHPRVSWAEVVHIWQSRLPARTSTSALTPFPPKLALTLFENLKNTRQYTSILRIAAALDMGPHRDENIHLMLTEAATMVVPRAVDDMLLSLRGQLVARTVDDIISEQDHTQQVESVSFLRRAVLAGNWVAALQVMLERPMSIMSSRFTDACNALASKSKGFSVLPLVETIIRQDMVLELSGNGGVQETQVMEEDDTDALDGGDRGLSVISVQRSLVTLLSSNGDLLDALLQCYASTALFASDGLTMSVFSPVAAWLLRARILSSSDVAREQAAVDAVAVDGMLRAIANAAQAFPRPNTPILEGSIVNTNFGVSNTHVILWELFGQLIACCEDLIQWKGRAEKLSNRLHRVRQLLSERADIVLELVRLAISVRPHAAVVISQSSQSFSQECADALSSSRHYAEAYLAARVKLQQTVFNAKETQYSSAASLMSQRDVALFAPAAVGRWIEAVALVAATRDHMVTTPSLHNSENPPFPSLHSMTDNVLRRVLLIASQSSDPSVVVNTFRSLTSAAWGPLATHTALSCIPEYLLALQRACAQSSFEESRRMPGAVETTAAVACDPFLVWSESVQQLEALAAAATGVNAASHWGIMTSIIESLLWCLRQEGRLSMFSQNLQHGRGQFSSTGLWSLILRCATRSTLSPQEMSNTSVRARLGTSLLTFAGHLCDVSAACATNDGGRAIRSLQDEVAFWRQAIPTMITQVSSIVGTDCIIPQSVILSQRQTDAQMYAVLQMIERSIDVGVDQPLQFLTMHVKHMIVATPRSGHFIASNEESFAIMKLLCVRVAGSDWQLLLDDLLGAQQNAMVSKRQQSAMLMSTPDGVDSALQDKIMQQQLLHMIAVSTTWVTALTHVSQHVNKSNQRVTSEALTALLLRMHKDVCDVGDESSLSLPTIMTSEVSRGVASLTDSGDARSHAFIQAATDVYYHAIASETLPTTQCIEVLLKLCTKMFAFEAGLELLQSLSLLPLPRQLRPADGPAHTTTSSSTDEAVPYAMNASTQITIAAFLEAMLMRGGAAYDSPSTRQHLTSLIMWLTRFPDHDVLEPRFVEALLRSVAAPLGGKGSSEQTYRATAELMSYVTRHANGNVTVRSMSEDSLRACMAVIGKHSGDTTPAVPSSKANTVATFQRPIVVPARLAERLLTCVASLPQLHIVMAGEYACSQVSSVSTSSSLQQHNSSVMRVEALATALRMYRVMIHDSSPLESRALASAIPTSSGVLPGAASLWLHAMSLLSSFAAHALPSDDPTDDDGTSIDSHRETSVSLLSSLHNACDVLVAEGKWKRALACGHTIAKVHSMPEIDPFVLGSVASYFAQHSLFDAGRSVVQQWEAMDSTSDTLGKPMSPMRTLIYAALHQQK</sequence>
<dbReference type="VEuPathDB" id="TriTrypDB:BSAL_69280"/>
<name>A0A0S4KI46_BODSA</name>
<dbReference type="EMBL" id="CYKH01000486">
    <property type="protein sequence ID" value="CUI14105.1"/>
    <property type="molecule type" value="Genomic_DNA"/>
</dbReference>
<protein>
    <submittedName>
        <fullName evidence="1">Uncharacterized protein</fullName>
    </submittedName>
</protein>
<proteinExistence type="predicted"/>
<evidence type="ECO:0000313" key="1">
    <source>
        <dbReference type="EMBL" id="CUI14105.1"/>
    </source>
</evidence>
<organism evidence="1 2">
    <name type="scientific">Bodo saltans</name>
    <name type="common">Flagellated protozoan</name>
    <dbReference type="NCBI Taxonomy" id="75058"/>
    <lineage>
        <taxon>Eukaryota</taxon>
        <taxon>Discoba</taxon>
        <taxon>Euglenozoa</taxon>
        <taxon>Kinetoplastea</taxon>
        <taxon>Metakinetoplastina</taxon>
        <taxon>Eubodonida</taxon>
        <taxon>Bodonidae</taxon>
        <taxon>Bodo</taxon>
    </lineage>
</organism>
<evidence type="ECO:0000313" key="2">
    <source>
        <dbReference type="Proteomes" id="UP000051952"/>
    </source>
</evidence>
<accession>A0A0S4KI46</accession>
<reference evidence="2" key="1">
    <citation type="submission" date="2015-09" db="EMBL/GenBank/DDBJ databases">
        <authorList>
            <consortium name="Pathogen Informatics"/>
        </authorList>
    </citation>
    <scope>NUCLEOTIDE SEQUENCE [LARGE SCALE GENOMIC DNA]</scope>
    <source>
        <strain evidence="2">Lake Konstanz</strain>
    </source>
</reference>
<keyword evidence="2" id="KW-1185">Reference proteome</keyword>
<dbReference type="Proteomes" id="UP000051952">
    <property type="component" value="Unassembled WGS sequence"/>
</dbReference>